<dbReference type="RefSeq" id="WP_170154736.1">
    <property type="nucleotide sequence ID" value="NZ_BAABBE010000011.1"/>
</dbReference>
<dbReference type="InterPro" id="IPR024495">
    <property type="entry name" value="DUF2771"/>
</dbReference>
<keyword evidence="1" id="KW-0732">Signal</keyword>
<keyword evidence="3" id="KW-1185">Reference proteome</keyword>
<name>A0ABP7B923_9PSEU</name>
<sequence>MRRLASVLAASVLVLTGCALPRHDPEVTFYANGKTIRLEPTIYCDIDGSNCAEKNAPGTLKVPAGKVVQISVDGQLADGLWEVVCVYENAAKVQEGCSSPLLGKGDNFSYTLAVPNEKDQLLRIEVHEAAGAVLDTGQPLMRGSWVVDITR</sequence>
<evidence type="ECO:0000313" key="2">
    <source>
        <dbReference type="EMBL" id="GAA3651829.1"/>
    </source>
</evidence>
<dbReference type="EMBL" id="BAABBE010000011">
    <property type="protein sequence ID" value="GAA3651829.1"/>
    <property type="molecule type" value="Genomic_DNA"/>
</dbReference>
<feature type="signal peptide" evidence="1">
    <location>
        <begin position="1"/>
        <end position="19"/>
    </location>
</feature>
<proteinExistence type="predicted"/>
<feature type="chain" id="PRO_5045392630" evidence="1">
    <location>
        <begin position="20"/>
        <end position="151"/>
    </location>
</feature>
<evidence type="ECO:0000313" key="3">
    <source>
        <dbReference type="Proteomes" id="UP001500711"/>
    </source>
</evidence>
<dbReference type="PROSITE" id="PS51257">
    <property type="entry name" value="PROKAR_LIPOPROTEIN"/>
    <property type="match status" value="1"/>
</dbReference>
<dbReference type="Pfam" id="PF10969">
    <property type="entry name" value="DUF2771"/>
    <property type="match status" value="1"/>
</dbReference>
<protein>
    <submittedName>
        <fullName evidence="2">DUF2771 family protein</fullName>
    </submittedName>
</protein>
<dbReference type="Proteomes" id="UP001500711">
    <property type="component" value="Unassembled WGS sequence"/>
</dbReference>
<reference evidence="3" key="1">
    <citation type="journal article" date="2019" name="Int. J. Syst. Evol. Microbiol.">
        <title>The Global Catalogue of Microorganisms (GCM) 10K type strain sequencing project: providing services to taxonomists for standard genome sequencing and annotation.</title>
        <authorList>
            <consortium name="The Broad Institute Genomics Platform"/>
            <consortium name="The Broad Institute Genome Sequencing Center for Infectious Disease"/>
            <person name="Wu L."/>
            <person name="Ma J."/>
        </authorList>
    </citation>
    <scope>NUCLEOTIDE SEQUENCE [LARGE SCALE GENOMIC DNA]</scope>
    <source>
        <strain evidence="3">JCM 17494</strain>
    </source>
</reference>
<evidence type="ECO:0000256" key="1">
    <source>
        <dbReference type="SAM" id="SignalP"/>
    </source>
</evidence>
<organism evidence="2 3">
    <name type="scientific">Lentzea roselyniae</name>
    <dbReference type="NCBI Taxonomy" id="531940"/>
    <lineage>
        <taxon>Bacteria</taxon>
        <taxon>Bacillati</taxon>
        <taxon>Actinomycetota</taxon>
        <taxon>Actinomycetes</taxon>
        <taxon>Pseudonocardiales</taxon>
        <taxon>Pseudonocardiaceae</taxon>
        <taxon>Lentzea</taxon>
    </lineage>
</organism>
<gene>
    <name evidence="2" type="ORF">GCM10022267_42580</name>
</gene>
<accession>A0ABP7B923</accession>
<comment type="caution">
    <text evidence="2">The sequence shown here is derived from an EMBL/GenBank/DDBJ whole genome shotgun (WGS) entry which is preliminary data.</text>
</comment>